<sequence length="167" mass="18613">MAHPAQRAAAGVSSLALLSLFRLKFPLHCFKRSLEFATRPRPLVDLFPFVTLSLSDSLKNPGSVNLHRFLPENPYEQKIQLYGKRFQRTCQSGERLIRHSELSLLNGTPAVQCDLACSTAQNGASRRKNLTQCVLGEHNAKGPPVVEMKCRAFIPGAIRLFENVPLM</sequence>
<dbReference type="EMBL" id="JANPWB010000011">
    <property type="protein sequence ID" value="KAJ1129269.1"/>
    <property type="molecule type" value="Genomic_DNA"/>
</dbReference>
<accession>A0AAV7PN69</accession>
<reference evidence="1" key="1">
    <citation type="journal article" date="2022" name="bioRxiv">
        <title>Sequencing and chromosome-scale assembly of the giantPleurodeles waltlgenome.</title>
        <authorList>
            <person name="Brown T."/>
            <person name="Elewa A."/>
            <person name="Iarovenko S."/>
            <person name="Subramanian E."/>
            <person name="Araus A.J."/>
            <person name="Petzold A."/>
            <person name="Susuki M."/>
            <person name="Suzuki K.-i.T."/>
            <person name="Hayashi T."/>
            <person name="Toyoda A."/>
            <person name="Oliveira C."/>
            <person name="Osipova E."/>
            <person name="Leigh N.D."/>
            <person name="Simon A."/>
            <person name="Yun M.H."/>
        </authorList>
    </citation>
    <scope>NUCLEOTIDE SEQUENCE</scope>
    <source>
        <strain evidence="1">20211129_DDA</strain>
        <tissue evidence="1">Liver</tissue>
    </source>
</reference>
<keyword evidence="2" id="KW-1185">Reference proteome</keyword>
<gene>
    <name evidence="1" type="ORF">NDU88_007640</name>
</gene>
<proteinExistence type="predicted"/>
<evidence type="ECO:0000313" key="2">
    <source>
        <dbReference type="Proteomes" id="UP001066276"/>
    </source>
</evidence>
<organism evidence="1 2">
    <name type="scientific">Pleurodeles waltl</name>
    <name type="common">Iberian ribbed newt</name>
    <dbReference type="NCBI Taxonomy" id="8319"/>
    <lineage>
        <taxon>Eukaryota</taxon>
        <taxon>Metazoa</taxon>
        <taxon>Chordata</taxon>
        <taxon>Craniata</taxon>
        <taxon>Vertebrata</taxon>
        <taxon>Euteleostomi</taxon>
        <taxon>Amphibia</taxon>
        <taxon>Batrachia</taxon>
        <taxon>Caudata</taxon>
        <taxon>Salamandroidea</taxon>
        <taxon>Salamandridae</taxon>
        <taxon>Pleurodelinae</taxon>
        <taxon>Pleurodeles</taxon>
    </lineage>
</organism>
<evidence type="ECO:0000313" key="1">
    <source>
        <dbReference type="EMBL" id="KAJ1129269.1"/>
    </source>
</evidence>
<dbReference type="Proteomes" id="UP001066276">
    <property type="component" value="Chromosome 7"/>
</dbReference>
<comment type="caution">
    <text evidence="1">The sequence shown here is derived from an EMBL/GenBank/DDBJ whole genome shotgun (WGS) entry which is preliminary data.</text>
</comment>
<name>A0AAV7PN69_PLEWA</name>
<protein>
    <submittedName>
        <fullName evidence="1">Uncharacterized protein</fullName>
    </submittedName>
</protein>
<dbReference type="AlphaFoldDB" id="A0AAV7PN69"/>